<keyword evidence="2" id="KW-1185">Reference proteome</keyword>
<evidence type="ECO:0000313" key="1">
    <source>
        <dbReference type="EMBL" id="MQM26604.1"/>
    </source>
</evidence>
<accession>A0A6L5GAC2</accession>
<protein>
    <submittedName>
        <fullName evidence="1">Uncharacterized protein</fullName>
    </submittedName>
</protein>
<dbReference type="EMBL" id="WIAO01000015">
    <property type="protein sequence ID" value="MQM26604.1"/>
    <property type="molecule type" value="Genomic_DNA"/>
</dbReference>
<comment type="caution">
    <text evidence="1">The sequence shown here is derived from an EMBL/GenBank/DDBJ whole genome shotgun (WGS) entry which is preliminary data.</text>
</comment>
<dbReference type="AlphaFoldDB" id="A0A6L5GAC2"/>
<dbReference type="RefSeq" id="WP_153025763.1">
    <property type="nucleotide sequence ID" value="NZ_WIAO01000015.1"/>
</dbReference>
<dbReference type="Proteomes" id="UP000477750">
    <property type="component" value="Unassembled WGS sequence"/>
</dbReference>
<sequence>MAAGAATWALMPGESPDPYPEHPEAYYFGVDDHAFEDLATMTATSALLVKGTVTETAPGETRELGDGSGAVATDREVVIAVEEVLYNRYGVAEPETVVMLEGYWSDGTGYTLEGMPWVEVGDSGYFYLSAPPPEHRDDDRYSLIHLSGRVLIEEDQEVAIAGHWTEEGPWAAAELSTASAEAVEVEIEAAAESALTGAVEPLTVTVCEPSDPEDENSEPVCREE</sequence>
<proteinExistence type="predicted"/>
<reference evidence="1 2" key="1">
    <citation type="submission" date="2019-10" db="EMBL/GenBank/DDBJ databases">
        <title>Glycomyces albidus sp. nov., a novel actinomycete isolated from rhizosphere soil of wheat (Triticum aestivum L.).</title>
        <authorList>
            <person name="Qian L."/>
        </authorList>
    </citation>
    <scope>NUCLEOTIDE SEQUENCE [LARGE SCALE GENOMIC DNA]</scope>
    <source>
        <strain evidence="1 2">NEAU-7082</strain>
    </source>
</reference>
<organism evidence="1 2">
    <name type="scientific">Glycomyces albidus</name>
    <dbReference type="NCBI Taxonomy" id="2656774"/>
    <lineage>
        <taxon>Bacteria</taxon>
        <taxon>Bacillati</taxon>
        <taxon>Actinomycetota</taxon>
        <taxon>Actinomycetes</taxon>
        <taxon>Glycomycetales</taxon>
        <taxon>Glycomycetaceae</taxon>
        <taxon>Glycomyces</taxon>
    </lineage>
</organism>
<gene>
    <name evidence="1" type="ORF">GFD30_13630</name>
</gene>
<evidence type="ECO:0000313" key="2">
    <source>
        <dbReference type="Proteomes" id="UP000477750"/>
    </source>
</evidence>
<name>A0A6L5GAC2_9ACTN</name>